<dbReference type="Proteomes" id="UP000461506">
    <property type="component" value="Unassembled WGS sequence"/>
</dbReference>
<accession>A0A173VE28</accession>
<protein>
    <submittedName>
        <fullName evidence="2">Uncharacterized protein</fullName>
    </submittedName>
</protein>
<sequence length="248" mass="27218">MKTKTYLRYISCVLAVLLCVASIMPIAFADSTNHGNSESLLTGSNYSVSYSMNGKDVVEQLTIRDGGITRITRTVHPNDVMDIVVVGASGESTTSTARSDYSLFYEIYQDQQNYKNGQLAQIPALTGSEVTGSQFKHRYVGTSATDTVYASDLRKCKKASDVASILATAWGSTPAAVISSTASFIFDQMLQSMSSDCYKVTISSITYEVLFSYDNSYYTHCYHQTVKEYKSNGSLIRSKTDYYQAIGG</sequence>
<proteinExistence type="predicted"/>
<reference evidence="2 4" key="1">
    <citation type="submission" date="2015-09" db="EMBL/GenBank/DDBJ databases">
        <authorList>
            <consortium name="Pathogen Informatics"/>
        </authorList>
    </citation>
    <scope>NUCLEOTIDE SEQUENCE [LARGE SCALE GENOMIC DNA]</scope>
    <source>
        <strain evidence="2 4">2789STDY5834970</strain>
    </source>
</reference>
<evidence type="ECO:0000256" key="1">
    <source>
        <dbReference type="SAM" id="SignalP"/>
    </source>
</evidence>
<dbReference type="EMBL" id="WKQN01000024">
    <property type="protein sequence ID" value="MSC64381.1"/>
    <property type="molecule type" value="Genomic_DNA"/>
</dbReference>
<organism evidence="2 4">
    <name type="scientific">Faecalibacterium prausnitzii</name>
    <dbReference type="NCBI Taxonomy" id="853"/>
    <lineage>
        <taxon>Bacteria</taxon>
        <taxon>Bacillati</taxon>
        <taxon>Bacillota</taxon>
        <taxon>Clostridia</taxon>
        <taxon>Eubacteriales</taxon>
        <taxon>Oscillospiraceae</taxon>
        <taxon>Faecalibacterium</taxon>
    </lineage>
</organism>
<reference evidence="3 5" key="2">
    <citation type="journal article" date="2019" name="Nat. Med.">
        <title>A library of human gut bacterial isolates paired with longitudinal multiomics data enables mechanistic microbiome research.</title>
        <authorList>
            <person name="Poyet M."/>
            <person name="Groussin M."/>
            <person name="Gibbons S.M."/>
            <person name="Avila-Pacheco J."/>
            <person name="Jiang X."/>
            <person name="Kearney S.M."/>
            <person name="Perrotta A.R."/>
            <person name="Berdy B."/>
            <person name="Zhao S."/>
            <person name="Lieberman T.D."/>
            <person name="Swanson P.K."/>
            <person name="Smith M."/>
            <person name="Roesemann S."/>
            <person name="Alexander J.E."/>
            <person name="Rich S.A."/>
            <person name="Livny J."/>
            <person name="Vlamakis H."/>
            <person name="Clish C."/>
            <person name="Bullock K."/>
            <person name="Deik A."/>
            <person name="Scott J."/>
            <person name="Pierce K.A."/>
            <person name="Xavier R.J."/>
            <person name="Alm E.J."/>
        </authorList>
    </citation>
    <scope>NUCLEOTIDE SEQUENCE [LARGE SCALE GENOMIC DNA]</scope>
    <source>
        <strain evidence="3 5">BIOML-A1</strain>
    </source>
</reference>
<evidence type="ECO:0000313" key="5">
    <source>
        <dbReference type="Proteomes" id="UP000461506"/>
    </source>
</evidence>
<evidence type="ECO:0000313" key="4">
    <source>
        <dbReference type="Proteomes" id="UP000095649"/>
    </source>
</evidence>
<feature type="chain" id="PRO_5036301561" evidence="1">
    <location>
        <begin position="30"/>
        <end position="248"/>
    </location>
</feature>
<dbReference type="OrthoDB" id="1857073at2"/>
<name>A0A173VE28_9FIRM</name>
<evidence type="ECO:0000313" key="2">
    <source>
        <dbReference type="EMBL" id="CUN24435.1"/>
    </source>
</evidence>
<keyword evidence="1" id="KW-0732">Signal</keyword>
<dbReference type="EMBL" id="CYXN01000046">
    <property type="protein sequence ID" value="CUN24435.1"/>
    <property type="molecule type" value="Genomic_DNA"/>
</dbReference>
<dbReference type="AlphaFoldDB" id="A0A173VE28"/>
<dbReference type="Proteomes" id="UP000095649">
    <property type="component" value="Unassembled WGS sequence"/>
</dbReference>
<gene>
    <name evidence="2" type="ORF">ERS852582_02758</name>
    <name evidence="3" type="ORF">GKD95_13875</name>
</gene>
<dbReference type="RefSeq" id="WP_133300985.1">
    <property type="nucleotide sequence ID" value="NZ_CP065377.1"/>
</dbReference>
<feature type="signal peptide" evidence="1">
    <location>
        <begin position="1"/>
        <end position="29"/>
    </location>
</feature>
<evidence type="ECO:0000313" key="3">
    <source>
        <dbReference type="EMBL" id="MSC64381.1"/>
    </source>
</evidence>